<organism evidence="1 2">
    <name type="scientific">Globisporangium ultimum (strain ATCC 200006 / CBS 805.95 / DAOM BR144)</name>
    <name type="common">Pythium ultimum</name>
    <dbReference type="NCBI Taxonomy" id="431595"/>
    <lineage>
        <taxon>Eukaryota</taxon>
        <taxon>Sar</taxon>
        <taxon>Stramenopiles</taxon>
        <taxon>Oomycota</taxon>
        <taxon>Peronosporomycetes</taxon>
        <taxon>Pythiales</taxon>
        <taxon>Pythiaceae</taxon>
        <taxon>Globisporangium</taxon>
    </lineage>
</organism>
<dbReference type="SUPFAM" id="SSF52047">
    <property type="entry name" value="RNI-like"/>
    <property type="match status" value="1"/>
</dbReference>
<proteinExistence type="predicted"/>
<dbReference type="Proteomes" id="UP000019132">
    <property type="component" value="Unassembled WGS sequence"/>
</dbReference>
<reference evidence="2" key="2">
    <citation type="submission" date="2010-04" db="EMBL/GenBank/DDBJ databases">
        <authorList>
            <person name="Buell R."/>
            <person name="Hamilton J."/>
            <person name="Hostetler J."/>
        </authorList>
    </citation>
    <scope>NUCLEOTIDE SEQUENCE [LARGE SCALE GENOMIC DNA]</scope>
    <source>
        <strain evidence="2">DAOM:BR144</strain>
    </source>
</reference>
<name>K3W828_GLOUD</name>
<dbReference type="HOGENOM" id="CLU_591212_0_0_1"/>
<sequence length="436" mass="46153">MAWGQRAGVQDLLDRLSQPATAKSLYVLSTRKITEADAKRLAESIAVNAQLEELYLSGHRLGQEGLQAFADCIAVNTTLKHLCVGEDSLGDEGVKVLCDGIARNTNSGLQIWDLEHKSIALAGAAALGKLLETNTTLHTLTISRNALGDEAIGELLAGSRANPQPALKHLLATDIGVTGAALEHFASLLKVSTCSLESLQLSFNGLESATTTFFDALASNTSLKKLHLKDCKLNDTHAEALGNALKQNATLEEIDLSDNSLTPAACAALAEGLKKNATLKSLNLGNNKCQDAGAILIGQALAANASTSKLAYLDLSKNELTHTGIIALIESSPVKELHVFNNTIGTGLHELLPVLTANHCIEHLDVGANQLHGALSIALFDAIHSHPTLKTLEMGGNSLGEDGHEALDRLRQANRGLDVAVDKNAQDENGNFNFEK</sequence>
<dbReference type="InterPro" id="IPR032675">
    <property type="entry name" value="LRR_dom_sf"/>
</dbReference>
<dbReference type="EMBL" id="GL376620">
    <property type="status" value="NOT_ANNOTATED_CDS"/>
    <property type="molecule type" value="Genomic_DNA"/>
</dbReference>
<dbReference type="EnsemblProtists" id="PYU1_T001119">
    <property type="protein sequence ID" value="PYU1_T001119"/>
    <property type="gene ID" value="PYU1_G001119"/>
</dbReference>
<keyword evidence="2" id="KW-1185">Reference proteome</keyword>
<dbReference type="InParanoid" id="K3W828"/>
<dbReference type="OMA" id="YASGHAM"/>
<dbReference type="PANTHER" id="PTHR24114:SF2">
    <property type="entry name" value="F-BOX DOMAIN-CONTAINING PROTEIN-RELATED"/>
    <property type="match status" value="1"/>
</dbReference>
<evidence type="ECO:0000313" key="1">
    <source>
        <dbReference type="EnsemblProtists" id="PYU1_T001119"/>
    </source>
</evidence>
<reference evidence="2" key="1">
    <citation type="journal article" date="2010" name="Genome Biol.">
        <title>Genome sequence of the necrotrophic plant pathogen Pythium ultimum reveals original pathogenicity mechanisms and effector repertoire.</title>
        <authorList>
            <person name="Levesque C.A."/>
            <person name="Brouwer H."/>
            <person name="Cano L."/>
            <person name="Hamilton J.P."/>
            <person name="Holt C."/>
            <person name="Huitema E."/>
            <person name="Raffaele S."/>
            <person name="Robideau G.P."/>
            <person name="Thines M."/>
            <person name="Win J."/>
            <person name="Zerillo M.M."/>
            <person name="Beakes G.W."/>
            <person name="Boore J.L."/>
            <person name="Busam D."/>
            <person name="Dumas B."/>
            <person name="Ferriera S."/>
            <person name="Fuerstenberg S.I."/>
            <person name="Gachon C.M."/>
            <person name="Gaulin E."/>
            <person name="Govers F."/>
            <person name="Grenville-Briggs L."/>
            <person name="Horner N."/>
            <person name="Hostetler J."/>
            <person name="Jiang R.H."/>
            <person name="Johnson J."/>
            <person name="Krajaejun T."/>
            <person name="Lin H."/>
            <person name="Meijer H.J."/>
            <person name="Moore B."/>
            <person name="Morris P."/>
            <person name="Phuntmart V."/>
            <person name="Puiu D."/>
            <person name="Shetty J."/>
            <person name="Stajich J.E."/>
            <person name="Tripathy S."/>
            <person name="Wawra S."/>
            <person name="van West P."/>
            <person name="Whitty B.R."/>
            <person name="Coutinho P.M."/>
            <person name="Henrissat B."/>
            <person name="Martin F."/>
            <person name="Thomas P.D."/>
            <person name="Tyler B.M."/>
            <person name="De Vries R.P."/>
            <person name="Kamoun S."/>
            <person name="Yandell M."/>
            <person name="Tisserat N."/>
            <person name="Buell C.R."/>
        </authorList>
    </citation>
    <scope>NUCLEOTIDE SEQUENCE</scope>
    <source>
        <strain evidence="2">DAOM:BR144</strain>
    </source>
</reference>
<dbReference type="InterPro" id="IPR052394">
    <property type="entry name" value="LRR-containing"/>
</dbReference>
<accession>K3W828</accession>
<dbReference type="STRING" id="431595.K3W828"/>
<evidence type="ECO:0000313" key="2">
    <source>
        <dbReference type="Proteomes" id="UP000019132"/>
    </source>
</evidence>
<protein>
    <submittedName>
        <fullName evidence="1">Uncharacterized protein</fullName>
    </submittedName>
</protein>
<dbReference type="SMART" id="SM00368">
    <property type="entry name" value="LRR_RI"/>
    <property type="match status" value="10"/>
</dbReference>
<dbReference type="AlphaFoldDB" id="K3W828"/>
<dbReference type="Gene3D" id="3.80.10.10">
    <property type="entry name" value="Ribonuclease Inhibitor"/>
    <property type="match status" value="3"/>
</dbReference>
<dbReference type="VEuPathDB" id="FungiDB:PYU1_G001119"/>
<reference evidence="1" key="3">
    <citation type="submission" date="2015-02" db="UniProtKB">
        <authorList>
            <consortium name="EnsemblProtists"/>
        </authorList>
    </citation>
    <scope>IDENTIFICATION</scope>
    <source>
        <strain evidence="1">DAOM BR144</strain>
    </source>
</reference>
<dbReference type="InterPro" id="IPR001611">
    <property type="entry name" value="Leu-rich_rpt"/>
</dbReference>
<dbReference type="PANTHER" id="PTHR24114">
    <property type="entry name" value="LEUCINE RICH REPEAT FAMILY PROTEIN"/>
    <property type="match status" value="1"/>
</dbReference>
<dbReference type="eggNOG" id="KOG4308">
    <property type="taxonomic scope" value="Eukaryota"/>
</dbReference>
<dbReference type="Pfam" id="PF13516">
    <property type="entry name" value="LRR_6"/>
    <property type="match status" value="6"/>
</dbReference>